<comment type="function">
    <text evidence="1">Removes C-terminal D-alanyl residues from sugar-peptide cell wall precursors.</text>
</comment>
<evidence type="ECO:0000256" key="11">
    <source>
        <dbReference type="ARBA" id="ARBA00023316"/>
    </source>
</evidence>
<dbReference type="InterPro" id="IPR037167">
    <property type="entry name" value="Peptidase_S11_C_sf"/>
</dbReference>
<reference evidence="18 19" key="1">
    <citation type="journal article" date="2015" name="Genome Announc.">
        <title>Expanding the biotechnology potential of lactobacilli through comparative genomics of 213 strains and associated genera.</title>
        <authorList>
            <person name="Sun Z."/>
            <person name="Harris H.M."/>
            <person name="McCann A."/>
            <person name="Guo C."/>
            <person name="Argimon S."/>
            <person name="Zhang W."/>
            <person name="Yang X."/>
            <person name="Jeffery I.B."/>
            <person name="Cooney J.C."/>
            <person name="Kagawa T.F."/>
            <person name="Liu W."/>
            <person name="Song Y."/>
            <person name="Salvetti E."/>
            <person name="Wrobel A."/>
            <person name="Rasinkangas P."/>
            <person name="Parkhill J."/>
            <person name="Rea M.C."/>
            <person name="O'Sullivan O."/>
            <person name="Ritari J."/>
            <person name="Douillard F.P."/>
            <person name="Paul Ross R."/>
            <person name="Yang R."/>
            <person name="Briner A.E."/>
            <person name="Felis G.E."/>
            <person name="de Vos W.M."/>
            <person name="Barrangou R."/>
            <person name="Klaenhammer T.R."/>
            <person name="Caufield P.W."/>
            <person name="Cui Y."/>
            <person name="Zhang H."/>
            <person name="O'Toole P.W."/>
        </authorList>
    </citation>
    <scope>NUCLEOTIDE SEQUENCE [LARGE SCALE GENOMIC DNA]</scope>
    <source>
        <strain evidence="18 19">DSM 15945</strain>
    </source>
</reference>
<feature type="binding site" evidence="14">
    <location>
        <position position="255"/>
    </location>
    <ligand>
        <name>substrate</name>
    </ligand>
</feature>
<evidence type="ECO:0000256" key="13">
    <source>
        <dbReference type="PIRSR" id="PIRSR618044-1"/>
    </source>
</evidence>
<dbReference type="InterPro" id="IPR001967">
    <property type="entry name" value="Peptidase_S11_N"/>
</dbReference>
<dbReference type="InterPro" id="IPR012338">
    <property type="entry name" value="Beta-lactam/transpept-like"/>
</dbReference>
<dbReference type="UniPathway" id="UPA00219"/>
<accession>A0A0R1U3V7</accession>
<dbReference type="PRINTS" id="PR00725">
    <property type="entry name" value="DADACBPTASE1"/>
</dbReference>
<evidence type="ECO:0000256" key="16">
    <source>
        <dbReference type="SAM" id="SignalP"/>
    </source>
</evidence>
<evidence type="ECO:0000256" key="12">
    <source>
        <dbReference type="ARBA" id="ARBA00034000"/>
    </source>
</evidence>
<evidence type="ECO:0000256" key="2">
    <source>
        <dbReference type="ARBA" id="ARBA00004752"/>
    </source>
</evidence>
<dbReference type="EMBL" id="AZFJ01000011">
    <property type="protein sequence ID" value="KRL87967.1"/>
    <property type="molecule type" value="Genomic_DNA"/>
</dbReference>
<proteinExistence type="inferred from homology"/>
<dbReference type="InterPro" id="IPR012907">
    <property type="entry name" value="Peptidase_S11_C"/>
</dbReference>
<evidence type="ECO:0000256" key="7">
    <source>
        <dbReference type="ARBA" id="ARBA00022729"/>
    </source>
</evidence>
<dbReference type="GO" id="GO:0006508">
    <property type="term" value="P:proteolysis"/>
    <property type="evidence" value="ECO:0007669"/>
    <property type="project" value="UniProtKB-KW"/>
</dbReference>
<dbReference type="Gene3D" id="2.60.410.10">
    <property type="entry name" value="D-Ala-D-Ala carboxypeptidase, C-terminal domain"/>
    <property type="match status" value="1"/>
</dbReference>
<dbReference type="PANTHER" id="PTHR21581">
    <property type="entry name" value="D-ALANYL-D-ALANINE CARBOXYPEPTIDASE"/>
    <property type="match status" value="1"/>
</dbReference>
<comment type="caution">
    <text evidence="18">The sequence shown here is derived from an EMBL/GenBank/DDBJ whole genome shotgun (WGS) entry which is preliminary data.</text>
</comment>
<dbReference type="GO" id="GO:0008360">
    <property type="term" value="P:regulation of cell shape"/>
    <property type="evidence" value="ECO:0007669"/>
    <property type="project" value="UniProtKB-KW"/>
</dbReference>
<dbReference type="STRING" id="1423783.FC50_GL001074"/>
<dbReference type="Proteomes" id="UP000051922">
    <property type="component" value="Unassembled WGS sequence"/>
</dbReference>
<keyword evidence="8" id="KW-0378">Hydrolase</keyword>
<feature type="active site" description="Proton acceptor" evidence="13">
    <location>
        <position position="67"/>
    </location>
</feature>
<dbReference type="Pfam" id="PF00768">
    <property type="entry name" value="Peptidase_S11"/>
    <property type="match status" value="1"/>
</dbReference>
<dbReference type="OrthoDB" id="9791132at2"/>
<dbReference type="SUPFAM" id="SSF69189">
    <property type="entry name" value="Penicillin-binding protein associated domain"/>
    <property type="match status" value="1"/>
</dbReference>
<keyword evidence="6" id="KW-0645">Protease</keyword>
<feature type="signal peptide" evidence="16">
    <location>
        <begin position="1"/>
        <end position="24"/>
    </location>
</feature>
<evidence type="ECO:0000313" key="18">
    <source>
        <dbReference type="EMBL" id="KRL87967.1"/>
    </source>
</evidence>
<comment type="pathway">
    <text evidence="2">Cell wall biogenesis; peptidoglycan biosynthesis.</text>
</comment>
<sequence length="426" mass="45292">MKKFFKVVVALLAAITVASVVAPAATTHAATSVDIDASAAIAIDADSGKIMYAKNADQSLPVASMSKLLTVYLLRQAIKQGKVKWTDTISPSKSMAALSQNRDLSNVPLRTDAKYTVKELYQATLIYSADAAAMMLGDVVAGNQTKFVKMMNTQLQDWGIKDATIVNANGLNNSDLGSNMVAGTGKDAENKMSAKDMAILARNLLKDYPDVLKTTSITKATFRKGTNDATDMDNWDWMLPGLVASYSKLKVDGLKTGTSDAAGDCFTGTVKINGMRMITVVLHANGSGTTKRFVQTAKLMSYVVHNWQTATLVKKGESVKDHSTATVDKGKDKTVAISTSKALKTVVPTGTTSADVTKTYTSKKLSAPVKKGATAGTLNVKVKGDSLGYVDGNSGRVAVTTKTADAKAGFFRLLFRGIGEFFSNLF</sequence>
<evidence type="ECO:0000256" key="14">
    <source>
        <dbReference type="PIRSR" id="PIRSR618044-2"/>
    </source>
</evidence>
<dbReference type="GO" id="GO:0009252">
    <property type="term" value="P:peptidoglycan biosynthetic process"/>
    <property type="evidence" value="ECO:0007669"/>
    <property type="project" value="UniProtKB-UniPathway"/>
</dbReference>
<dbReference type="InterPro" id="IPR015956">
    <property type="entry name" value="Peniciliin-bd_prot_C_sf"/>
</dbReference>
<evidence type="ECO:0000259" key="17">
    <source>
        <dbReference type="SMART" id="SM00936"/>
    </source>
</evidence>
<dbReference type="AlphaFoldDB" id="A0A0R1U3V7"/>
<protein>
    <recommendedName>
        <fullName evidence="4">serine-type D-Ala-D-Ala carboxypeptidase</fullName>
        <ecNumber evidence="4">3.4.16.4</ecNumber>
    </recommendedName>
</protein>
<evidence type="ECO:0000256" key="1">
    <source>
        <dbReference type="ARBA" id="ARBA00003217"/>
    </source>
</evidence>
<feature type="domain" description="Peptidase S11 D-Ala-D-Ala carboxypeptidase A C-terminal" evidence="17">
    <location>
        <begin position="307"/>
        <end position="407"/>
    </location>
</feature>
<dbReference type="InterPro" id="IPR018044">
    <property type="entry name" value="Peptidase_S11"/>
</dbReference>
<keyword evidence="7 16" id="KW-0732">Signal</keyword>
<organism evidence="18 19">
    <name type="scientific">Lacticaseibacillus pantheris DSM 15945 = JCM 12539 = NBRC 106106</name>
    <dbReference type="NCBI Taxonomy" id="1423783"/>
    <lineage>
        <taxon>Bacteria</taxon>
        <taxon>Bacillati</taxon>
        <taxon>Bacillota</taxon>
        <taxon>Bacilli</taxon>
        <taxon>Lactobacillales</taxon>
        <taxon>Lactobacillaceae</taxon>
        <taxon>Lacticaseibacillus</taxon>
    </lineage>
</organism>
<evidence type="ECO:0000256" key="8">
    <source>
        <dbReference type="ARBA" id="ARBA00022801"/>
    </source>
</evidence>
<evidence type="ECO:0000256" key="4">
    <source>
        <dbReference type="ARBA" id="ARBA00012448"/>
    </source>
</evidence>
<keyword evidence="5 18" id="KW-0121">Carboxypeptidase</keyword>
<keyword evidence="9" id="KW-0133">Cell shape</keyword>
<name>A0A0R1U3V7_9LACO</name>
<feature type="chain" id="PRO_5039254509" description="serine-type D-Ala-D-Ala carboxypeptidase" evidence="16">
    <location>
        <begin position="25"/>
        <end position="426"/>
    </location>
</feature>
<dbReference type="SMART" id="SM00936">
    <property type="entry name" value="PBP5_C"/>
    <property type="match status" value="1"/>
</dbReference>
<dbReference type="GO" id="GO:0009002">
    <property type="term" value="F:serine-type D-Ala-D-Ala carboxypeptidase activity"/>
    <property type="evidence" value="ECO:0007669"/>
    <property type="project" value="UniProtKB-EC"/>
</dbReference>
<dbReference type="Pfam" id="PF07943">
    <property type="entry name" value="PBP5_C"/>
    <property type="match status" value="1"/>
</dbReference>
<keyword evidence="11" id="KW-0961">Cell wall biogenesis/degradation</keyword>
<dbReference type="PATRIC" id="fig|1423783.4.peg.1111"/>
<evidence type="ECO:0000256" key="3">
    <source>
        <dbReference type="ARBA" id="ARBA00007164"/>
    </source>
</evidence>
<keyword evidence="10" id="KW-0573">Peptidoglycan synthesis</keyword>
<evidence type="ECO:0000256" key="15">
    <source>
        <dbReference type="RuleBase" id="RU004016"/>
    </source>
</evidence>
<dbReference type="EC" id="3.4.16.4" evidence="4"/>
<comment type="catalytic activity">
    <reaction evidence="12">
        <text>Preferential cleavage: (Ac)2-L-Lys-D-Ala-|-D-Ala. Also transpeptidation of peptidyl-alanyl moieties that are N-acyl substituents of D-alanine.</text>
        <dbReference type="EC" id="3.4.16.4"/>
    </reaction>
</comment>
<dbReference type="Gene3D" id="3.40.710.10">
    <property type="entry name" value="DD-peptidase/beta-lactamase superfamily"/>
    <property type="match status" value="1"/>
</dbReference>
<comment type="similarity">
    <text evidence="3 15">Belongs to the peptidase S11 family.</text>
</comment>
<dbReference type="PANTHER" id="PTHR21581:SF11">
    <property type="entry name" value="D-ALANYL-D-ALANINE CARBOXYPEPTIDASE DACA"/>
    <property type="match status" value="1"/>
</dbReference>
<evidence type="ECO:0000256" key="10">
    <source>
        <dbReference type="ARBA" id="ARBA00022984"/>
    </source>
</evidence>
<evidence type="ECO:0000256" key="9">
    <source>
        <dbReference type="ARBA" id="ARBA00022960"/>
    </source>
</evidence>
<evidence type="ECO:0000256" key="5">
    <source>
        <dbReference type="ARBA" id="ARBA00022645"/>
    </source>
</evidence>
<keyword evidence="19" id="KW-1185">Reference proteome</keyword>
<dbReference type="SUPFAM" id="SSF56601">
    <property type="entry name" value="beta-lactamase/transpeptidase-like"/>
    <property type="match status" value="1"/>
</dbReference>
<evidence type="ECO:0000256" key="6">
    <source>
        <dbReference type="ARBA" id="ARBA00022670"/>
    </source>
</evidence>
<feature type="active site" description="Acyl-ester intermediate" evidence="13">
    <location>
        <position position="64"/>
    </location>
</feature>
<feature type="active site" evidence="13">
    <location>
        <position position="128"/>
    </location>
</feature>
<gene>
    <name evidence="18" type="ORF">FC50_GL001074</name>
</gene>
<dbReference type="RefSeq" id="WP_054650887.1">
    <property type="nucleotide sequence ID" value="NZ_AZFJ01000011.1"/>
</dbReference>
<dbReference type="GO" id="GO:0071555">
    <property type="term" value="P:cell wall organization"/>
    <property type="evidence" value="ECO:0007669"/>
    <property type="project" value="UniProtKB-KW"/>
</dbReference>
<evidence type="ECO:0000313" key="19">
    <source>
        <dbReference type="Proteomes" id="UP000051922"/>
    </source>
</evidence>